<accession>A0AAV7QGL3</accession>
<name>A0AAV7QGL3_PLEWA</name>
<keyword evidence="2" id="KW-1185">Reference proteome</keyword>
<protein>
    <submittedName>
        <fullName evidence="1">Uncharacterized protein</fullName>
    </submittedName>
</protein>
<comment type="caution">
    <text evidence="1">The sequence shown here is derived from an EMBL/GenBank/DDBJ whole genome shotgun (WGS) entry which is preliminary data.</text>
</comment>
<dbReference type="EMBL" id="JANPWB010000010">
    <property type="protein sequence ID" value="KAJ1138199.1"/>
    <property type="molecule type" value="Genomic_DNA"/>
</dbReference>
<evidence type="ECO:0000313" key="2">
    <source>
        <dbReference type="Proteomes" id="UP001066276"/>
    </source>
</evidence>
<sequence>MRYAKDQCTLSGRLERQQAGNFTDCVRRDASNTTARGSANHDTAAKSICSRRHGHCPLLPTPVEALWNVTNRVSEETEW</sequence>
<dbReference type="Proteomes" id="UP001066276">
    <property type="component" value="Chromosome 6"/>
</dbReference>
<reference evidence="1" key="1">
    <citation type="journal article" date="2022" name="bioRxiv">
        <title>Sequencing and chromosome-scale assembly of the giantPleurodeles waltlgenome.</title>
        <authorList>
            <person name="Brown T."/>
            <person name="Elewa A."/>
            <person name="Iarovenko S."/>
            <person name="Subramanian E."/>
            <person name="Araus A.J."/>
            <person name="Petzold A."/>
            <person name="Susuki M."/>
            <person name="Suzuki K.-i.T."/>
            <person name="Hayashi T."/>
            <person name="Toyoda A."/>
            <person name="Oliveira C."/>
            <person name="Osipova E."/>
            <person name="Leigh N.D."/>
            <person name="Simon A."/>
            <person name="Yun M.H."/>
        </authorList>
    </citation>
    <scope>NUCLEOTIDE SEQUENCE</scope>
    <source>
        <strain evidence="1">20211129_DDA</strain>
        <tissue evidence="1">Liver</tissue>
    </source>
</reference>
<evidence type="ECO:0000313" key="1">
    <source>
        <dbReference type="EMBL" id="KAJ1138199.1"/>
    </source>
</evidence>
<gene>
    <name evidence="1" type="ORF">NDU88_004590</name>
</gene>
<dbReference type="AlphaFoldDB" id="A0AAV7QGL3"/>
<organism evidence="1 2">
    <name type="scientific">Pleurodeles waltl</name>
    <name type="common">Iberian ribbed newt</name>
    <dbReference type="NCBI Taxonomy" id="8319"/>
    <lineage>
        <taxon>Eukaryota</taxon>
        <taxon>Metazoa</taxon>
        <taxon>Chordata</taxon>
        <taxon>Craniata</taxon>
        <taxon>Vertebrata</taxon>
        <taxon>Euteleostomi</taxon>
        <taxon>Amphibia</taxon>
        <taxon>Batrachia</taxon>
        <taxon>Caudata</taxon>
        <taxon>Salamandroidea</taxon>
        <taxon>Salamandridae</taxon>
        <taxon>Pleurodelinae</taxon>
        <taxon>Pleurodeles</taxon>
    </lineage>
</organism>
<proteinExistence type="predicted"/>